<protein>
    <submittedName>
        <fullName evidence="3">SAM-dependent methyltransferase</fullName>
    </submittedName>
</protein>
<dbReference type="Gene3D" id="3.40.50.150">
    <property type="entry name" value="Vaccinia Virus protein VP39"/>
    <property type="match status" value="1"/>
</dbReference>
<dbReference type="InterPro" id="IPR041698">
    <property type="entry name" value="Methyltransf_25"/>
</dbReference>
<sequence length="229" mass="25840">MNNQPSETRNSARQFAKIYIDCGDPLGWFEALYLAANENPYVIPWADMKPNPNILAWIDKKAPSFFQGLQVLVVGCGLGDDAEKFAELGCHVVAFDISLTAIKWCQQRFPLSSVKYVAADLLKPPTEWNQSFDLVIEAYTLQVLPPDIRTSALEKIASFVRPQGRLLIVARGRDEENPPGTMPWPLTKTELSEDAVGLNAISPLEDYFDNEVPPVRRFRIEFINHNYLV</sequence>
<organism evidence="3 4">
    <name type="scientific">Brasilonema sennae CENA114</name>
    <dbReference type="NCBI Taxonomy" id="415709"/>
    <lineage>
        <taxon>Bacteria</taxon>
        <taxon>Bacillati</taxon>
        <taxon>Cyanobacteriota</taxon>
        <taxon>Cyanophyceae</taxon>
        <taxon>Nostocales</taxon>
        <taxon>Scytonemataceae</taxon>
        <taxon>Brasilonema</taxon>
        <taxon>Bromeliae group (in: Brasilonema)</taxon>
    </lineage>
</organism>
<dbReference type="AlphaFoldDB" id="A0A856MP20"/>
<dbReference type="Pfam" id="PF13649">
    <property type="entry name" value="Methyltransf_25"/>
    <property type="match status" value="1"/>
</dbReference>
<dbReference type="GO" id="GO:0008168">
    <property type="term" value="F:methyltransferase activity"/>
    <property type="evidence" value="ECO:0007669"/>
    <property type="project" value="UniProtKB-KW"/>
</dbReference>
<keyword evidence="3" id="KW-0489">Methyltransferase</keyword>
<dbReference type="SUPFAM" id="SSF53335">
    <property type="entry name" value="S-adenosyl-L-methionine-dependent methyltransferases"/>
    <property type="match status" value="1"/>
</dbReference>
<evidence type="ECO:0000259" key="2">
    <source>
        <dbReference type="Pfam" id="PF13649"/>
    </source>
</evidence>
<dbReference type="RefSeq" id="WP_171976530.1">
    <property type="nucleotide sequence ID" value="NZ_CAWOXK010000001.1"/>
</dbReference>
<evidence type="ECO:0000313" key="4">
    <source>
        <dbReference type="Proteomes" id="UP000503129"/>
    </source>
</evidence>
<keyword evidence="4" id="KW-1185">Reference proteome</keyword>
<evidence type="ECO:0000313" key="3">
    <source>
        <dbReference type="EMBL" id="QDL12272.1"/>
    </source>
</evidence>
<feature type="domain" description="Methyltransferase" evidence="2">
    <location>
        <begin position="71"/>
        <end position="164"/>
    </location>
</feature>
<dbReference type="PANTHER" id="PTHR43861">
    <property type="entry name" value="TRANS-ACONITATE 2-METHYLTRANSFERASE-RELATED"/>
    <property type="match status" value="1"/>
</dbReference>
<dbReference type="GO" id="GO:0032259">
    <property type="term" value="P:methylation"/>
    <property type="evidence" value="ECO:0007669"/>
    <property type="project" value="UniProtKB-KW"/>
</dbReference>
<keyword evidence="1 3" id="KW-0808">Transferase</keyword>
<dbReference type="InterPro" id="IPR029063">
    <property type="entry name" value="SAM-dependent_MTases_sf"/>
</dbReference>
<dbReference type="EMBL" id="CP030118">
    <property type="protein sequence ID" value="QDL12272.1"/>
    <property type="molecule type" value="Genomic_DNA"/>
</dbReference>
<accession>A0A856MP20</accession>
<dbReference type="CDD" id="cd02440">
    <property type="entry name" value="AdoMet_MTases"/>
    <property type="match status" value="1"/>
</dbReference>
<dbReference type="KEGG" id="bsen:DP114_15875"/>
<proteinExistence type="predicted"/>
<dbReference type="Proteomes" id="UP000503129">
    <property type="component" value="Chromosome"/>
</dbReference>
<gene>
    <name evidence="3" type="ORF">DP114_15875</name>
</gene>
<reference evidence="3 4" key="1">
    <citation type="submission" date="2018-06" db="EMBL/GenBank/DDBJ databases">
        <title>Comparative genomics of Brasilonema spp. strains.</title>
        <authorList>
            <person name="Alvarenga D.O."/>
            <person name="Fiore M.F."/>
            <person name="Varani A.M."/>
        </authorList>
    </citation>
    <scope>NUCLEOTIDE SEQUENCE [LARGE SCALE GENOMIC DNA]</scope>
    <source>
        <strain evidence="3 4">CENA114</strain>
    </source>
</reference>
<name>A0A856MP20_9CYAN</name>
<evidence type="ECO:0000256" key="1">
    <source>
        <dbReference type="ARBA" id="ARBA00022679"/>
    </source>
</evidence>